<gene>
    <name evidence="1" type="ORF">HF885_10110</name>
</gene>
<protein>
    <submittedName>
        <fullName evidence="1">Uncharacterized protein</fullName>
    </submittedName>
</protein>
<reference evidence="1 2" key="1">
    <citation type="submission" date="2020-04" db="EMBL/GenBank/DDBJ databases">
        <authorList>
            <person name="Hitch T.C.A."/>
            <person name="Wylensek D."/>
            <person name="Clavel T."/>
        </authorList>
    </citation>
    <scope>NUCLEOTIDE SEQUENCE [LARGE SCALE GENOMIC DNA]</scope>
    <source>
        <strain evidence="1 2">105184</strain>
    </source>
</reference>
<proteinExistence type="predicted"/>
<comment type="caution">
    <text evidence="1">The sequence shown here is derived from an EMBL/GenBank/DDBJ whole genome shotgun (WGS) entry which is preliminary data.</text>
</comment>
<organism evidence="1 2">
    <name type="scientific">Parafannyhessea umbonata</name>
    <dbReference type="NCBI Taxonomy" id="604330"/>
    <lineage>
        <taxon>Bacteria</taxon>
        <taxon>Bacillati</taxon>
        <taxon>Actinomycetota</taxon>
        <taxon>Coriobacteriia</taxon>
        <taxon>Coriobacteriales</taxon>
        <taxon>Atopobiaceae</taxon>
        <taxon>Parafannyhessea</taxon>
    </lineage>
</organism>
<accession>A0A7X9TC70</accession>
<name>A0A7X9TC70_9ACTN</name>
<dbReference type="RefSeq" id="WP_170104777.1">
    <property type="nucleotide sequence ID" value="NZ_JABAGR010000016.1"/>
</dbReference>
<evidence type="ECO:0000313" key="2">
    <source>
        <dbReference type="Proteomes" id="UP000565613"/>
    </source>
</evidence>
<dbReference type="EMBL" id="JABAGR010000016">
    <property type="protein sequence ID" value="NMF26762.1"/>
    <property type="molecule type" value="Genomic_DNA"/>
</dbReference>
<dbReference type="AlphaFoldDB" id="A0A7X9TC70"/>
<sequence length="55" mass="5786">MDSKGSCIAQDLADRLGVTVTAPNGTIYVNPDGTFYVGRHGNGSMVAFVPSGERR</sequence>
<dbReference type="Proteomes" id="UP000565613">
    <property type="component" value="Unassembled WGS sequence"/>
</dbReference>
<evidence type="ECO:0000313" key="1">
    <source>
        <dbReference type="EMBL" id="NMF26762.1"/>
    </source>
</evidence>